<dbReference type="EMBL" id="BPLQ01002620">
    <property type="protein sequence ID" value="GIX94537.1"/>
    <property type="molecule type" value="Genomic_DNA"/>
</dbReference>
<comment type="caution">
    <text evidence="1">The sequence shown here is derived from an EMBL/GenBank/DDBJ whole genome shotgun (WGS) entry which is preliminary data.</text>
</comment>
<dbReference type="Proteomes" id="UP001054837">
    <property type="component" value="Unassembled WGS sequence"/>
</dbReference>
<organism evidence="1 2">
    <name type="scientific">Caerostris darwini</name>
    <dbReference type="NCBI Taxonomy" id="1538125"/>
    <lineage>
        <taxon>Eukaryota</taxon>
        <taxon>Metazoa</taxon>
        <taxon>Ecdysozoa</taxon>
        <taxon>Arthropoda</taxon>
        <taxon>Chelicerata</taxon>
        <taxon>Arachnida</taxon>
        <taxon>Araneae</taxon>
        <taxon>Araneomorphae</taxon>
        <taxon>Entelegynae</taxon>
        <taxon>Araneoidea</taxon>
        <taxon>Araneidae</taxon>
        <taxon>Caerostris</taxon>
    </lineage>
</organism>
<evidence type="ECO:0000313" key="2">
    <source>
        <dbReference type="Proteomes" id="UP001054837"/>
    </source>
</evidence>
<name>A0AAV4PB98_9ARAC</name>
<proteinExistence type="predicted"/>
<sequence>MQHQQMWWESSQTNDSSCFCLGSLTPRATAKVKGCISAQVGCSFEKGCEIVFAFLTPPSFKLHWGVVQISSVLTKESNLDAESAVTLLELDNFVKVDCLTSIFFADLFTLLSIAQYIPPARLVSSA</sequence>
<keyword evidence="2" id="KW-1185">Reference proteome</keyword>
<evidence type="ECO:0000313" key="1">
    <source>
        <dbReference type="EMBL" id="GIX94537.1"/>
    </source>
</evidence>
<reference evidence="1 2" key="1">
    <citation type="submission" date="2021-06" db="EMBL/GenBank/DDBJ databases">
        <title>Caerostris darwini draft genome.</title>
        <authorList>
            <person name="Kono N."/>
            <person name="Arakawa K."/>
        </authorList>
    </citation>
    <scope>NUCLEOTIDE SEQUENCE [LARGE SCALE GENOMIC DNA]</scope>
</reference>
<accession>A0AAV4PB98</accession>
<gene>
    <name evidence="1" type="ORF">CDAR_55191</name>
</gene>
<dbReference type="AlphaFoldDB" id="A0AAV4PB98"/>
<protein>
    <submittedName>
        <fullName evidence="1">Uncharacterized protein</fullName>
    </submittedName>
</protein>